<keyword evidence="4" id="KW-0808">Transferase</keyword>
<accession>H0USF2</accession>
<protein>
    <submittedName>
        <fullName evidence="4">UDP-4-keto-6-deoxy-N-acetylglucosamine 4-aminotransferase</fullName>
    </submittedName>
</protein>
<dbReference type="Proteomes" id="UP000005730">
    <property type="component" value="Chromosome"/>
</dbReference>
<dbReference type="EMBL" id="CM001377">
    <property type="protein sequence ID" value="EHM10241.1"/>
    <property type="molecule type" value="Genomic_DNA"/>
</dbReference>
<dbReference type="InterPro" id="IPR015421">
    <property type="entry name" value="PyrdxlP-dep_Trfase_major"/>
</dbReference>
<dbReference type="eggNOG" id="COG0399">
    <property type="taxonomic scope" value="Bacteria"/>
</dbReference>
<dbReference type="CDD" id="cd00616">
    <property type="entry name" value="AHBA_syn"/>
    <property type="match status" value="1"/>
</dbReference>
<keyword evidence="4" id="KW-0032">Aminotransferase</keyword>
<dbReference type="GO" id="GO:0030170">
    <property type="term" value="F:pyridoxal phosphate binding"/>
    <property type="evidence" value="ECO:0007669"/>
    <property type="project" value="TreeGrafter"/>
</dbReference>
<comment type="similarity">
    <text evidence="3">Belongs to the DegT/DnrJ/EryC1 family.</text>
</comment>
<dbReference type="RefSeq" id="WP_006583735.1">
    <property type="nucleotide sequence ID" value="NZ_CM001377.1"/>
</dbReference>
<proteinExistence type="inferred from homology"/>
<dbReference type="Gene3D" id="3.40.640.10">
    <property type="entry name" value="Type I PLP-dependent aspartate aminotransferase-like (Major domain)"/>
    <property type="match status" value="1"/>
</dbReference>
<dbReference type="InterPro" id="IPR015422">
    <property type="entry name" value="PyrdxlP-dep_Trfase_small"/>
</dbReference>
<dbReference type="HOGENOM" id="CLU_033332_0_3_0"/>
<keyword evidence="2 3" id="KW-0663">Pyridoxal phosphate</keyword>
<reference evidence="4 5" key="1">
    <citation type="submission" date="2011-10" db="EMBL/GenBank/DDBJ databases">
        <title>The Noncontiguous Finished genome of Thermanaerovibrio velox DSM 12556.</title>
        <authorList>
            <consortium name="US DOE Joint Genome Institute (JGI-PGF)"/>
            <person name="Lucas S."/>
            <person name="Copeland A."/>
            <person name="Lapidus A."/>
            <person name="Glavina del Rio T."/>
            <person name="Dalin E."/>
            <person name="Tice H."/>
            <person name="Bruce D."/>
            <person name="Goodwin L."/>
            <person name="Pitluck S."/>
            <person name="Peters L."/>
            <person name="Mikhailova N."/>
            <person name="Teshima H."/>
            <person name="Kyrpides N."/>
            <person name="Mavromatis K."/>
            <person name="Ivanova N."/>
            <person name="Markowitz V."/>
            <person name="Cheng J.-F."/>
            <person name="Hugenholtz P."/>
            <person name="Woyke T."/>
            <person name="Wu D."/>
            <person name="Spring S."/>
            <person name="Brambilla E.-M."/>
            <person name="Klenk H.-P."/>
            <person name="Eisen J.A."/>
        </authorList>
    </citation>
    <scope>NUCLEOTIDE SEQUENCE [LARGE SCALE GENOMIC DNA]</scope>
    <source>
        <strain evidence="4 5">DSM 12556</strain>
    </source>
</reference>
<dbReference type="STRING" id="926567.TheveDRAFT_1117"/>
<dbReference type="Pfam" id="PF01041">
    <property type="entry name" value="DegT_DnrJ_EryC1"/>
    <property type="match status" value="1"/>
</dbReference>
<dbReference type="Gene3D" id="3.90.1150.10">
    <property type="entry name" value="Aspartate Aminotransferase, domain 1"/>
    <property type="match status" value="1"/>
</dbReference>
<dbReference type="InterPro" id="IPR020026">
    <property type="entry name" value="PseC"/>
</dbReference>
<dbReference type="NCBIfam" id="TIGR03588">
    <property type="entry name" value="PseC"/>
    <property type="match status" value="1"/>
</dbReference>
<evidence type="ECO:0000256" key="1">
    <source>
        <dbReference type="PIRSR" id="PIRSR000390-1"/>
    </source>
</evidence>
<sequence length="377" mass="41884">MSFIPYGRQFIDGADVQAVVDVLKGDWLTQGPAVEAFEKAFAAKVGVKHAVAFCNGTAALHGAYYAAGVGPGDRVVTSPLTFAATANAARYLGADVRFVDVDPTTLCLDPSKLDPLASEGLKVIAPVSYGGYPAPLDQIIPFARSLNAVVVEDACHALGAGRNGRMVGAEADMTVFSFHPVKHITTAEGGMVTTDDDEFARRLRLFRSHGIERDPSRMSRCDGPWYYEMVDLGYNYRLSDIHSALGLSQLSKLDGFVEARRRIAERYDRLLSGIHLVELPPSHSGHSYHLYPIQVPEELRFSLFNLLRDSGVGVQVHYLPVHMHPYYRNLYGFDPEDFPNALDFYRRAISLPMFPSLEEEQQERVVKVIREFMTRRA</sequence>
<dbReference type="PANTHER" id="PTHR30244">
    <property type="entry name" value="TRANSAMINASE"/>
    <property type="match status" value="1"/>
</dbReference>
<dbReference type="SUPFAM" id="SSF53383">
    <property type="entry name" value="PLP-dependent transferases"/>
    <property type="match status" value="1"/>
</dbReference>
<evidence type="ECO:0000313" key="5">
    <source>
        <dbReference type="Proteomes" id="UP000005730"/>
    </source>
</evidence>
<dbReference type="PIRSF" id="PIRSF000390">
    <property type="entry name" value="PLP_StrS"/>
    <property type="match status" value="1"/>
</dbReference>
<dbReference type="InterPro" id="IPR000653">
    <property type="entry name" value="DegT/StrS_aminotransferase"/>
</dbReference>
<organism evidence="4 5">
    <name type="scientific">Thermanaerovibrio velox DSM 12556</name>
    <dbReference type="NCBI Taxonomy" id="926567"/>
    <lineage>
        <taxon>Bacteria</taxon>
        <taxon>Thermotogati</taxon>
        <taxon>Synergistota</taxon>
        <taxon>Synergistia</taxon>
        <taxon>Synergistales</taxon>
        <taxon>Synergistaceae</taxon>
        <taxon>Thermanaerovibrio</taxon>
    </lineage>
</organism>
<dbReference type="InterPro" id="IPR015424">
    <property type="entry name" value="PyrdxlP-dep_Trfase"/>
</dbReference>
<dbReference type="GO" id="GO:0000271">
    <property type="term" value="P:polysaccharide biosynthetic process"/>
    <property type="evidence" value="ECO:0007669"/>
    <property type="project" value="TreeGrafter"/>
</dbReference>
<dbReference type="PANTHER" id="PTHR30244:SF34">
    <property type="entry name" value="DTDP-4-AMINO-4,6-DIDEOXYGALACTOSE TRANSAMINASE"/>
    <property type="match status" value="1"/>
</dbReference>
<name>H0USF2_9BACT</name>
<evidence type="ECO:0000256" key="2">
    <source>
        <dbReference type="PIRSR" id="PIRSR000390-2"/>
    </source>
</evidence>
<gene>
    <name evidence="4" type="ORF">TheveDRAFT_1117</name>
</gene>
<feature type="active site" description="Proton acceptor" evidence="1">
    <location>
        <position position="182"/>
    </location>
</feature>
<keyword evidence="5" id="KW-1185">Reference proteome</keyword>
<evidence type="ECO:0000256" key="3">
    <source>
        <dbReference type="RuleBase" id="RU004508"/>
    </source>
</evidence>
<dbReference type="AlphaFoldDB" id="H0USF2"/>
<feature type="modified residue" description="N6-(pyridoxal phosphate)lysine" evidence="2">
    <location>
        <position position="182"/>
    </location>
</feature>
<dbReference type="OrthoDB" id="9810913at2"/>
<evidence type="ECO:0000313" key="4">
    <source>
        <dbReference type="EMBL" id="EHM10241.1"/>
    </source>
</evidence>
<dbReference type="GO" id="GO:0008483">
    <property type="term" value="F:transaminase activity"/>
    <property type="evidence" value="ECO:0007669"/>
    <property type="project" value="UniProtKB-KW"/>
</dbReference>